<dbReference type="OrthoDB" id="7279660at2"/>
<keyword evidence="1" id="KW-0614">Plasmid</keyword>
<dbReference type="Proteomes" id="UP000076128">
    <property type="component" value="Plasmid pcai42C"/>
</dbReference>
<evidence type="ECO:0008006" key="3">
    <source>
        <dbReference type="Google" id="ProtNLM"/>
    </source>
</evidence>
<name>A0A159ZB33_9RHOB</name>
<accession>A0A159ZB33</accession>
<organism evidence="1 2">
    <name type="scientific">Frigidibacter mobilis</name>
    <dbReference type="NCBI Taxonomy" id="1335048"/>
    <lineage>
        <taxon>Bacteria</taxon>
        <taxon>Pseudomonadati</taxon>
        <taxon>Pseudomonadota</taxon>
        <taxon>Alphaproteobacteria</taxon>
        <taxon>Rhodobacterales</taxon>
        <taxon>Paracoccaceae</taxon>
        <taxon>Frigidibacter</taxon>
    </lineage>
</organism>
<evidence type="ECO:0000313" key="2">
    <source>
        <dbReference type="Proteomes" id="UP000076128"/>
    </source>
</evidence>
<evidence type="ECO:0000313" key="1">
    <source>
        <dbReference type="EMBL" id="AMY72198.1"/>
    </source>
</evidence>
<gene>
    <name evidence="1" type="ORF">AKL17_3p0042</name>
</gene>
<dbReference type="Gene3D" id="1.10.520.40">
    <property type="entry name" value="CRISPR-associated protein Cse2"/>
    <property type="match status" value="1"/>
</dbReference>
<dbReference type="InterPro" id="IPR038287">
    <property type="entry name" value="Cse2_sf"/>
</dbReference>
<dbReference type="AlphaFoldDB" id="A0A159ZB33"/>
<protein>
    <recommendedName>
        <fullName evidence="3">CRISPR system Cascade subunit CasB</fullName>
    </recommendedName>
</protein>
<dbReference type="KEGG" id="daa:AKL17_3p0042"/>
<reference evidence="1 2" key="1">
    <citation type="submission" date="2015-09" db="EMBL/GenBank/DDBJ databases">
        <title>Complete genome sequence of Defluviimonas alba cai42t isolated from an oilfield in Xinjiang.</title>
        <authorList>
            <person name="Geng S."/>
            <person name="Pan X."/>
            <person name="Wu X."/>
        </authorList>
    </citation>
    <scope>NUCLEOTIDE SEQUENCE [LARGE SCALE GENOMIC DNA]</scope>
    <source>
        <strain evidence="2">cai42</strain>
        <plasmid evidence="2">cai42_Plasmidc</plasmid>
    </source>
</reference>
<dbReference type="RefSeq" id="WP_066819156.1">
    <property type="nucleotide sequence ID" value="NZ_CP012664.1"/>
</dbReference>
<dbReference type="EMBL" id="CP012664">
    <property type="protein sequence ID" value="AMY72198.1"/>
    <property type="molecule type" value="Genomic_DNA"/>
</dbReference>
<dbReference type="NCBIfam" id="TIGR02548">
    <property type="entry name" value="casB_cse2"/>
    <property type="match status" value="1"/>
</dbReference>
<keyword evidence="2" id="KW-1185">Reference proteome</keyword>
<geneLocation type="plasmid" evidence="2">
    <name>cai42_Plasmidc</name>
</geneLocation>
<dbReference type="InterPro" id="IPR013382">
    <property type="entry name" value="CRISPR-assoc_prot_Cse2"/>
</dbReference>
<sequence>MSETETAILGWWRQTLRPEEDTAFARALRARLRRADSALEVLSEPGVQRLVRPDVLPFLRARPLELARLAQVLAGVEKHGTARLAQLLGAGDPPKLSPLRFQRLIRAPEAELATALRRALPMAGKTCNVAALGRDLLNWTDPERGEATRIGWCFDYFGAPRPEHAGEAREEETDA</sequence>
<proteinExistence type="predicted"/>